<accession>A0A914QC92</accession>
<dbReference type="InterPro" id="IPR001245">
    <property type="entry name" value="Ser-Thr/Tyr_kinase_cat_dom"/>
</dbReference>
<dbReference type="InterPro" id="IPR000719">
    <property type="entry name" value="Prot_kinase_dom"/>
</dbReference>
<dbReference type="GO" id="GO:0004714">
    <property type="term" value="F:transmembrane receptor protein tyrosine kinase activity"/>
    <property type="evidence" value="ECO:0007669"/>
    <property type="project" value="TreeGrafter"/>
</dbReference>
<evidence type="ECO:0000259" key="2">
    <source>
        <dbReference type="PROSITE" id="PS50011"/>
    </source>
</evidence>
<feature type="region of interest" description="Disordered" evidence="1">
    <location>
        <begin position="125"/>
        <end position="182"/>
    </location>
</feature>
<dbReference type="GO" id="GO:0007169">
    <property type="term" value="P:cell surface receptor protein tyrosine kinase signaling pathway"/>
    <property type="evidence" value="ECO:0007669"/>
    <property type="project" value="TreeGrafter"/>
</dbReference>
<sequence>MAPECFGRKAQIIQKSDVWAYGVLIYEVFNKGGMPWPGDKDFKAMAKRIRHGEMPALPDITPATIKVLVSKCWVVDYQKRTSFDECYQFLSAYLSSHSTEFPAIEKLAVNQISGVQRNFTFVEDPADRRNIPKTARRSMNTARDKDNTDTGKQQKSKIRRKRNVGSRDVHRRKGVSKLTDME</sequence>
<dbReference type="SUPFAM" id="SSF56112">
    <property type="entry name" value="Protein kinase-like (PK-like)"/>
    <property type="match status" value="1"/>
</dbReference>
<evidence type="ECO:0000313" key="3">
    <source>
        <dbReference type="Proteomes" id="UP000887578"/>
    </source>
</evidence>
<feature type="compositionally biased region" description="Basic residues" evidence="1">
    <location>
        <begin position="154"/>
        <end position="175"/>
    </location>
</feature>
<protein>
    <submittedName>
        <fullName evidence="4">Protein kinase domain-containing protein</fullName>
    </submittedName>
</protein>
<dbReference type="PANTHER" id="PTHR24416:SF602">
    <property type="entry name" value="PROTEIN VER-1-RELATED"/>
    <property type="match status" value="1"/>
</dbReference>
<keyword evidence="3" id="KW-1185">Reference proteome</keyword>
<feature type="domain" description="Protein kinase" evidence="2">
    <location>
        <begin position="1"/>
        <end position="94"/>
    </location>
</feature>
<dbReference type="InterPro" id="IPR011009">
    <property type="entry name" value="Kinase-like_dom_sf"/>
</dbReference>
<dbReference type="GO" id="GO:0005886">
    <property type="term" value="C:plasma membrane"/>
    <property type="evidence" value="ECO:0007669"/>
    <property type="project" value="TreeGrafter"/>
</dbReference>
<name>A0A914QC92_9BILA</name>
<dbReference type="Proteomes" id="UP000887578">
    <property type="component" value="Unplaced"/>
</dbReference>
<dbReference type="InterPro" id="IPR050122">
    <property type="entry name" value="RTK"/>
</dbReference>
<dbReference type="PROSITE" id="PS50011">
    <property type="entry name" value="PROTEIN_KINASE_DOM"/>
    <property type="match status" value="1"/>
</dbReference>
<dbReference type="GO" id="GO:0043235">
    <property type="term" value="C:receptor complex"/>
    <property type="evidence" value="ECO:0007669"/>
    <property type="project" value="TreeGrafter"/>
</dbReference>
<dbReference type="Gene3D" id="1.10.510.10">
    <property type="entry name" value="Transferase(Phosphotransferase) domain 1"/>
    <property type="match status" value="1"/>
</dbReference>
<dbReference type="PANTHER" id="PTHR24416">
    <property type="entry name" value="TYROSINE-PROTEIN KINASE RECEPTOR"/>
    <property type="match status" value="1"/>
</dbReference>
<organism evidence="3 4">
    <name type="scientific">Panagrolaimus davidi</name>
    <dbReference type="NCBI Taxonomy" id="227884"/>
    <lineage>
        <taxon>Eukaryota</taxon>
        <taxon>Metazoa</taxon>
        <taxon>Ecdysozoa</taxon>
        <taxon>Nematoda</taxon>
        <taxon>Chromadorea</taxon>
        <taxon>Rhabditida</taxon>
        <taxon>Tylenchina</taxon>
        <taxon>Panagrolaimomorpha</taxon>
        <taxon>Panagrolaimoidea</taxon>
        <taxon>Panagrolaimidae</taxon>
        <taxon>Panagrolaimus</taxon>
    </lineage>
</organism>
<reference evidence="4" key="1">
    <citation type="submission" date="2022-11" db="UniProtKB">
        <authorList>
            <consortium name="WormBaseParasite"/>
        </authorList>
    </citation>
    <scope>IDENTIFICATION</scope>
</reference>
<dbReference type="Pfam" id="PF07714">
    <property type="entry name" value="PK_Tyr_Ser-Thr"/>
    <property type="match status" value="1"/>
</dbReference>
<dbReference type="AlphaFoldDB" id="A0A914QC92"/>
<proteinExistence type="predicted"/>
<dbReference type="GO" id="GO:0005524">
    <property type="term" value="F:ATP binding"/>
    <property type="evidence" value="ECO:0007669"/>
    <property type="project" value="InterPro"/>
</dbReference>
<dbReference type="WBParaSite" id="PDA_v2.g29232.t1">
    <property type="protein sequence ID" value="PDA_v2.g29232.t1"/>
    <property type="gene ID" value="PDA_v2.g29232"/>
</dbReference>
<evidence type="ECO:0000256" key="1">
    <source>
        <dbReference type="SAM" id="MobiDB-lite"/>
    </source>
</evidence>
<evidence type="ECO:0000313" key="4">
    <source>
        <dbReference type="WBParaSite" id="PDA_v2.g29232.t1"/>
    </source>
</evidence>